<organism evidence="2 3">
    <name type="scientific">Dactylosporangium darangshiense</name>
    <dbReference type="NCBI Taxonomy" id="579108"/>
    <lineage>
        <taxon>Bacteria</taxon>
        <taxon>Bacillati</taxon>
        <taxon>Actinomycetota</taxon>
        <taxon>Actinomycetes</taxon>
        <taxon>Micromonosporales</taxon>
        <taxon>Micromonosporaceae</taxon>
        <taxon>Dactylosporangium</taxon>
    </lineage>
</organism>
<protein>
    <submittedName>
        <fullName evidence="2">Uncharacterized protein</fullName>
    </submittedName>
</protein>
<keyword evidence="3" id="KW-1185">Reference proteome</keyword>
<feature type="compositionally biased region" description="Low complexity" evidence="1">
    <location>
        <begin position="16"/>
        <end position="29"/>
    </location>
</feature>
<gene>
    <name evidence="2" type="ORF">GCM10022255_072340</name>
</gene>
<dbReference type="RefSeq" id="WP_345134008.1">
    <property type="nucleotide sequence ID" value="NZ_BAABAT010000026.1"/>
</dbReference>
<evidence type="ECO:0000313" key="3">
    <source>
        <dbReference type="Proteomes" id="UP001500620"/>
    </source>
</evidence>
<name>A0ABP8DIZ5_9ACTN</name>
<dbReference type="Proteomes" id="UP001500620">
    <property type="component" value="Unassembled WGS sequence"/>
</dbReference>
<feature type="compositionally biased region" description="Polar residues" evidence="1">
    <location>
        <begin position="1"/>
        <end position="12"/>
    </location>
</feature>
<proteinExistence type="predicted"/>
<dbReference type="EMBL" id="BAABAT010000026">
    <property type="protein sequence ID" value="GAA4257046.1"/>
    <property type="molecule type" value="Genomic_DNA"/>
</dbReference>
<evidence type="ECO:0000313" key="2">
    <source>
        <dbReference type="EMBL" id="GAA4257046.1"/>
    </source>
</evidence>
<comment type="caution">
    <text evidence="2">The sequence shown here is derived from an EMBL/GenBank/DDBJ whole genome shotgun (WGS) entry which is preliminary data.</text>
</comment>
<sequence>MVASDNTVQPLQMNPAAANRARTTTGNAAQLRRPRHAGFLRAIHQIDATVDPAQRAQLAKWLSDTYIEEVGDLPLGCLAQCYLGPPYVDHRLDLGQAIVEHYAPNDPVPDPFGKARMLVRTGAYAYVEVYISGTIVPVRNDGSVVA</sequence>
<evidence type="ECO:0000256" key="1">
    <source>
        <dbReference type="SAM" id="MobiDB-lite"/>
    </source>
</evidence>
<feature type="region of interest" description="Disordered" evidence="1">
    <location>
        <begin position="1"/>
        <end position="30"/>
    </location>
</feature>
<reference evidence="3" key="1">
    <citation type="journal article" date="2019" name="Int. J. Syst. Evol. Microbiol.">
        <title>The Global Catalogue of Microorganisms (GCM) 10K type strain sequencing project: providing services to taxonomists for standard genome sequencing and annotation.</title>
        <authorList>
            <consortium name="The Broad Institute Genomics Platform"/>
            <consortium name="The Broad Institute Genome Sequencing Center for Infectious Disease"/>
            <person name="Wu L."/>
            <person name="Ma J."/>
        </authorList>
    </citation>
    <scope>NUCLEOTIDE SEQUENCE [LARGE SCALE GENOMIC DNA]</scope>
    <source>
        <strain evidence="3">JCM 17441</strain>
    </source>
</reference>
<accession>A0ABP8DIZ5</accession>